<gene>
    <name evidence="1" type="ORF">EQ836_23845</name>
</gene>
<accession>A0ABD7RPM9</accession>
<dbReference type="AlphaFoldDB" id="A0ABD7RPM9"/>
<comment type="caution">
    <text evidence="1">The sequence shown here is derived from an EMBL/GenBank/DDBJ whole genome shotgun (WGS) entry which is preliminary data.</text>
</comment>
<name>A0ABD7RPM9_ECTME</name>
<evidence type="ECO:0000313" key="1">
    <source>
        <dbReference type="EMBL" id="TRO11730.1"/>
    </source>
</evidence>
<sequence>MIDIDLALPNYRAFGFPCHGLVKGALMELPNGSTIEINSPQNGDNWLLAVPGAPGAVRTPDESLKDEARGWSWPVDILCWPGGFVHGVAWQNVSKTAQQIEVAARFVYAEAPGRCWFVGMRGVSGGPVGRRLEVSIISTQAPGNSAPVIIYPAIPDGVTGEMLPDHLQLADVSRRGDAAIFRANGYGQHLFVLRLTRADDTWTAELEYIGGPSTAERTGYSAQWNTLQAAIALEAGNTEVLDGAWFWNGDEEPEYFPEYRGATLKTPRVTYEAAVATPQSHPDMTLFPINVSAQDGEVRWNLGNEIVTAWFDDDGNVQLLEQAIRYELTASTVFDVSASGDILISNGTPYYADGEVRPLPAPANQAWEDAEYLVGQLSFGYTRTIRETVTCSLRLNGAEVDSAQLRRVLELTTTSEPLTSTNPDEPLELRGDTSLSELSSLVYRAQMNARLFIDDEQVASASLDGLVGSGSTAPNPEQIDSTLLSGFGYPATFSGSLNDIQVPPVGYLALGGSGAYFYAGVHRYSNKLAAIWTGGDGVPFVANLRAAVSPVGFKPGTEQTINEFPGSSLRGSYNSRTGEAVTDYPATLPINWA</sequence>
<reference evidence="1 2" key="1">
    <citation type="submission" date="2019-01" db="EMBL/GenBank/DDBJ databases">
        <title>Whole genome shotgun sequencing of Pseudomonas spp. isolated by its ability to degrade furfural.</title>
        <authorList>
            <person name="Donoso R."/>
            <person name="Farkas C."/>
            <person name="Villegas P."/>
            <person name="Gonzales-Toro F."/>
            <person name="Guajardo-Parra M."/>
            <person name="Araya-Nail M."/>
            <person name="Morgante V."/>
            <person name="Perez-Pantoja D."/>
        </authorList>
    </citation>
    <scope>NUCLEOTIDE SEQUENCE [LARGE SCALE GENOMIC DNA]</scope>
    <source>
        <strain evidence="1 2">VN231</strain>
    </source>
</reference>
<evidence type="ECO:0000313" key="2">
    <source>
        <dbReference type="Proteomes" id="UP000317327"/>
    </source>
</evidence>
<evidence type="ECO:0008006" key="3">
    <source>
        <dbReference type="Google" id="ProtNLM"/>
    </source>
</evidence>
<dbReference type="Proteomes" id="UP000317327">
    <property type="component" value="Unassembled WGS sequence"/>
</dbReference>
<dbReference type="EMBL" id="SCFV01000015">
    <property type="protein sequence ID" value="TRO11730.1"/>
    <property type="molecule type" value="Genomic_DNA"/>
</dbReference>
<proteinExistence type="predicted"/>
<dbReference type="RefSeq" id="WP_143503022.1">
    <property type="nucleotide sequence ID" value="NZ_SCFV01000015.1"/>
</dbReference>
<organism evidence="1 2">
    <name type="scientific">Ectopseudomonas mendocina</name>
    <name type="common">Pseudomonas mendocina</name>
    <dbReference type="NCBI Taxonomy" id="300"/>
    <lineage>
        <taxon>Bacteria</taxon>
        <taxon>Pseudomonadati</taxon>
        <taxon>Pseudomonadota</taxon>
        <taxon>Gammaproteobacteria</taxon>
        <taxon>Pseudomonadales</taxon>
        <taxon>Pseudomonadaceae</taxon>
        <taxon>Ectopseudomonas</taxon>
    </lineage>
</organism>
<protein>
    <recommendedName>
        <fullName evidence="3">Tip attachment protein J domain-containing protein</fullName>
    </recommendedName>
</protein>